<protein>
    <submittedName>
        <fullName evidence="7">RDD family protein</fullName>
    </submittedName>
</protein>
<proteinExistence type="predicted"/>
<evidence type="ECO:0000256" key="2">
    <source>
        <dbReference type="ARBA" id="ARBA00022692"/>
    </source>
</evidence>
<sequence length="132" mass="15409">MSGFKILFANLYDLLLLIAIWFVAAIPFVLWQGQEFTDKPGVTFAFQIYLIAITYVYLTFFWIQSGQTPGLRTWKLQLVTENNTLLSRYSANLRFIFTILFFLIGWVGLFLPKQQLLQDRFAKTKIIAVKNQ</sequence>
<dbReference type="Pfam" id="PF06271">
    <property type="entry name" value="RDD"/>
    <property type="match status" value="1"/>
</dbReference>
<dbReference type="Proteomes" id="UP001222275">
    <property type="component" value="Chromosome"/>
</dbReference>
<keyword evidence="4 5" id="KW-0472">Membrane</keyword>
<dbReference type="EMBL" id="CP102381">
    <property type="protein sequence ID" value="WEJ63280.1"/>
    <property type="molecule type" value="Genomic_DNA"/>
</dbReference>
<evidence type="ECO:0000256" key="3">
    <source>
        <dbReference type="ARBA" id="ARBA00022989"/>
    </source>
</evidence>
<organism evidence="7 8">
    <name type="scientific">Thiomicrorhabdus lithotrophica</name>
    <dbReference type="NCBI Taxonomy" id="2949997"/>
    <lineage>
        <taxon>Bacteria</taxon>
        <taxon>Pseudomonadati</taxon>
        <taxon>Pseudomonadota</taxon>
        <taxon>Gammaproteobacteria</taxon>
        <taxon>Thiotrichales</taxon>
        <taxon>Piscirickettsiaceae</taxon>
        <taxon>Thiomicrorhabdus</taxon>
    </lineage>
</organism>
<dbReference type="RefSeq" id="WP_275595533.1">
    <property type="nucleotide sequence ID" value="NZ_CP102381.1"/>
</dbReference>
<evidence type="ECO:0000313" key="7">
    <source>
        <dbReference type="EMBL" id="WEJ63280.1"/>
    </source>
</evidence>
<reference evidence="7 8" key="1">
    <citation type="submission" date="2022-06" db="EMBL/GenBank/DDBJ databases">
        <title>Thiomicrohabdus sp. nov, an obligately chemolithoautotrophic, sulfur-oxidizing bacterium isolated from beach of Guanyin Mountain. Amoy.</title>
        <authorList>
            <person name="Zhu H."/>
        </authorList>
    </citation>
    <scope>NUCLEOTIDE SEQUENCE [LARGE SCALE GENOMIC DNA]</scope>
    <source>
        <strain evidence="7 8">XGS-01</strain>
    </source>
</reference>
<gene>
    <name evidence="7" type="ORF">NR989_03235</name>
</gene>
<keyword evidence="8" id="KW-1185">Reference proteome</keyword>
<comment type="subcellular location">
    <subcellularLocation>
        <location evidence="1">Membrane</location>
        <topology evidence="1">Multi-pass membrane protein</topology>
    </subcellularLocation>
</comment>
<feature type="domain" description="RDD" evidence="6">
    <location>
        <begin position="7"/>
        <end position="123"/>
    </location>
</feature>
<name>A0ABY8CBB6_9GAMM</name>
<feature type="transmembrane region" description="Helical" evidence="5">
    <location>
        <begin position="42"/>
        <end position="63"/>
    </location>
</feature>
<feature type="transmembrane region" description="Helical" evidence="5">
    <location>
        <begin position="6"/>
        <end position="30"/>
    </location>
</feature>
<accession>A0ABY8CBB6</accession>
<evidence type="ECO:0000256" key="5">
    <source>
        <dbReference type="SAM" id="Phobius"/>
    </source>
</evidence>
<dbReference type="InterPro" id="IPR010432">
    <property type="entry name" value="RDD"/>
</dbReference>
<feature type="transmembrane region" description="Helical" evidence="5">
    <location>
        <begin position="93"/>
        <end position="111"/>
    </location>
</feature>
<keyword evidence="3 5" id="KW-1133">Transmembrane helix</keyword>
<evidence type="ECO:0000313" key="8">
    <source>
        <dbReference type="Proteomes" id="UP001222275"/>
    </source>
</evidence>
<keyword evidence="2 5" id="KW-0812">Transmembrane</keyword>
<evidence type="ECO:0000256" key="4">
    <source>
        <dbReference type="ARBA" id="ARBA00023136"/>
    </source>
</evidence>
<evidence type="ECO:0000256" key="1">
    <source>
        <dbReference type="ARBA" id="ARBA00004141"/>
    </source>
</evidence>
<evidence type="ECO:0000259" key="6">
    <source>
        <dbReference type="Pfam" id="PF06271"/>
    </source>
</evidence>